<dbReference type="InterPro" id="IPR058647">
    <property type="entry name" value="BSH_CzcB-like"/>
</dbReference>
<dbReference type="Gene3D" id="1.10.287.470">
    <property type="entry name" value="Helix hairpin bin"/>
    <property type="match status" value="1"/>
</dbReference>
<comment type="caution">
    <text evidence="5">The sequence shown here is derived from an EMBL/GenBank/DDBJ whole genome shotgun (WGS) entry which is preliminary data.</text>
</comment>
<dbReference type="Gene3D" id="2.40.30.170">
    <property type="match status" value="1"/>
</dbReference>
<evidence type="ECO:0000256" key="2">
    <source>
        <dbReference type="ARBA" id="ARBA00023054"/>
    </source>
</evidence>
<dbReference type="EMBL" id="WJBU01000001">
    <property type="protein sequence ID" value="MRD45847.1"/>
    <property type="molecule type" value="Genomic_DNA"/>
</dbReference>
<dbReference type="Gene3D" id="3.30.450.40">
    <property type="match status" value="1"/>
</dbReference>
<feature type="domain" description="GAF" evidence="3">
    <location>
        <begin position="37"/>
        <end position="167"/>
    </location>
</feature>
<keyword evidence="6" id="KW-1185">Reference proteome</keyword>
<dbReference type="InterPro" id="IPR029016">
    <property type="entry name" value="GAF-like_dom_sf"/>
</dbReference>
<dbReference type="Proteomes" id="UP000487350">
    <property type="component" value="Unassembled WGS sequence"/>
</dbReference>
<proteinExistence type="predicted"/>
<evidence type="ECO:0000259" key="4">
    <source>
        <dbReference type="Pfam" id="PF25973"/>
    </source>
</evidence>
<evidence type="ECO:0000313" key="5">
    <source>
        <dbReference type="EMBL" id="MRD45847.1"/>
    </source>
</evidence>
<organism evidence="5 6">
    <name type="scientific">Caenimonas koreensis DSM 17982</name>
    <dbReference type="NCBI Taxonomy" id="1121255"/>
    <lineage>
        <taxon>Bacteria</taxon>
        <taxon>Pseudomonadati</taxon>
        <taxon>Pseudomonadota</taxon>
        <taxon>Betaproteobacteria</taxon>
        <taxon>Burkholderiales</taxon>
        <taxon>Comamonadaceae</taxon>
        <taxon>Caenimonas</taxon>
    </lineage>
</organism>
<name>A0A844B2T0_9BURK</name>
<dbReference type="GO" id="GO:0030313">
    <property type="term" value="C:cell envelope"/>
    <property type="evidence" value="ECO:0007669"/>
    <property type="project" value="UniProtKB-SubCell"/>
</dbReference>
<sequence>MDKAPAFLISSVPGAGSAQLGVLRTQAALLAHDTLAESAAAFAVEIAALAGGSRCAVALRGGDDDLQLVAASTAVELDPRHAAAATLLAAMHEACDQSRSCAWPPVSDSGDPILQAQRQLAAAGSACTVPLVDRQRIVGAMAVQRDGQVAFTRDELAVLEDIASFAGPVLQIKRRESLPWQKKLREAAMKHFEAARDKRGMWIAIGVVALALIVPVPWRVSAPARLEGAVQRAVVAASDGYLQQANVRPGDRVKEGQVLAELASQELELEKRRRESELSQHETAYRAAQARYDRTQMVSSQSRAAEAQAMLSLAQAQLERTKVVAPFDGIVIKGDLSQTVGAPVQRGETLMVLAPDDRFRLVVEIDEADIAAVQVGQRGQLALSSQPDATLAFTVARIVPVATTGEGRNYFEVEGTLDEASSTLRPGLSGVAKIRAGYLPLIAQFTYRARAWLRMALWTILP</sequence>
<protein>
    <submittedName>
        <fullName evidence="5">HlyD family efflux transporter periplasmic adaptor subunit</fullName>
    </submittedName>
</protein>
<accession>A0A844B2T0</accession>
<reference evidence="5 6" key="1">
    <citation type="submission" date="2019-11" db="EMBL/GenBank/DDBJ databases">
        <title>Caenimonas koreensis gen. nov., sp. nov., isolated from activated sludge.</title>
        <authorList>
            <person name="Seung H.R."/>
        </authorList>
    </citation>
    <scope>NUCLEOTIDE SEQUENCE [LARGE SCALE GENOMIC DNA]</scope>
    <source>
        <strain evidence="5 6">EMB320</strain>
    </source>
</reference>
<keyword evidence="2" id="KW-0175">Coiled coil</keyword>
<dbReference type="AlphaFoldDB" id="A0A844B2T0"/>
<evidence type="ECO:0000259" key="3">
    <source>
        <dbReference type="Pfam" id="PF01590"/>
    </source>
</evidence>
<dbReference type="Pfam" id="PF25973">
    <property type="entry name" value="BSH_CzcB"/>
    <property type="match status" value="1"/>
</dbReference>
<dbReference type="PANTHER" id="PTHR32347">
    <property type="entry name" value="EFFLUX SYSTEM COMPONENT YKNX-RELATED"/>
    <property type="match status" value="1"/>
</dbReference>
<dbReference type="InterPro" id="IPR050465">
    <property type="entry name" value="UPF0194_transport"/>
</dbReference>
<feature type="domain" description="CzcB-like barrel-sandwich hybrid" evidence="4">
    <location>
        <begin position="233"/>
        <end position="354"/>
    </location>
</feature>
<evidence type="ECO:0000256" key="1">
    <source>
        <dbReference type="ARBA" id="ARBA00004196"/>
    </source>
</evidence>
<evidence type="ECO:0000313" key="6">
    <source>
        <dbReference type="Proteomes" id="UP000487350"/>
    </source>
</evidence>
<dbReference type="OrthoDB" id="9806939at2"/>
<dbReference type="PANTHER" id="PTHR32347:SF23">
    <property type="entry name" value="BLL5650 PROTEIN"/>
    <property type="match status" value="1"/>
</dbReference>
<dbReference type="SUPFAM" id="SSF55781">
    <property type="entry name" value="GAF domain-like"/>
    <property type="match status" value="1"/>
</dbReference>
<dbReference type="RefSeq" id="WP_153583192.1">
    <property type="nucleotide sequence ID" value="NZ_WJBU01000001.1"/>
</dbReference>
<dbReference type="Pfam" id="PF01590">
    <property type="entry name" value="GAF"/>
    <property type="match status" value="1"/>
</dbReference>
<comment type="subcellular location">
    <subcellularLocation>
        <location evidence="1">Cell envelope</location>
    </subcellularLocation>
</comment>
<dbReference type="InterPro" id="IPR003018">
    <property type="entry name" value="GAF"/>
</dbReference>
<gene>
    <name evidence="5" type="ORF">GHT07_01040</name>
</gene>
<dbReference type="SUPFAM" id="SSF111369">
    <property type="entry name" value="HlyD-like secretion proteins"/>
    <property type="match status" value="1"/>
</dbReference>
<dbReference type="Gene3D" id="2.40.50.100">
    <property type="match status" value="1"/>
</dbReference>